<sequence>MRILVVEDDPELAAFIAAGLDRAGHAVVLAGSGEEADGLADARDFDAVILDRMLPGMTGLDLLRQWRGQGRRTPVLLLTALDGIDDRVEGLDAGADDHVGKPFAINELLARLHAIVRRTQAPEAAARIEQGGLVLDLLRRQLRYKGRLVALQPREMRLLEELMRQSGEAVTRAMLLERVWGFTFDPQTSIVETHMSRLRTKLADSGVPVAIEAVRNVGYRLVLHE</sequence>
<dbReference type="AlphaFoldDB" id="A0A0M3AZX5"/>
<dbReference type="PROSITE" id="PS50110">
    <property type="entry name" value="RESPONSE_REGULATORY"/>
    <property type="match status" value="1"/>
</dbReference>
<dbReference type="SMART" id="SM00448">
    <property type="entry name" value="REC"/>
    <property type="match status" value="1"/>
</dbReference>
<name>A0A0M3AZX5_9SPHN</name>
<keyword evidence="2" id="KW-0902">Two-component regulatory system</keyword>
<dbReference type="GO" id="GO:0005829">
    <property type="term" value="C:cytosol"/>
    <property type="evidence" value="ECO:0007669"/>
    <property type="project" value="TreeGrafter"/>
</dbReference>
<organism evidence="10 11">
    <name type="scientific">Sphingobium chungbukense</name>
    <dbReference type="NCBI Taxonomy" id="56193"/>
    <lineage>
        <taxon>Bacteria</taxon>
        <taxon>Pseudomonadati</taxon>
        <taxon>Pseudomonadota</taxon>
        <taxon>Alphaproteobacteria</taxon>
        <taxon>Sphingomonadales</taxon>
        <taxon>Sphingomonadaceae</taxon>
        <taxon>Sphingobium</taxon>
    </lineage>
</organism>
<keyword evidence="3" id="KW-0805">Transcription regulation</keyword>
<evidence type="ECO:0000256" key="5">
    <source>
        <dbReference type="ARBA" id="ARBA00023163"/>
    </source>
</evidence>
<dbReference type="PATRIC" id="fig|56193.3.peg.192"/>
<dbReference type="SMART" id="SM00862">
    <property type="entry name" value="Trans_reg_C"/>
    <property type="match status" value="1"/>
</dbReference>
<dbReference type="Gene3D" id="3.40.50.2300">
    <property type="match status" value="1"/>
</dbReference>
<dbReference type="GO" id="GO:0000156">
    <property type="term" value="F:phosphorelay response regulator activity"/>
    <property type="evidence" value="ECO:0007669"/>
    <property type="project" value="TreeGrafter"/>
</dbReference>
<protein>
    <submittedName>
        <fullName evidence="10">XRE family transcriptional regulator</fullName>
    </submittedName>
</protein>
<dbReference type="InterPro" id="IPR001789">
    <property type="entry name" value="Sig_transdc_resp-reg_receiver"/>
</dbReference>
<dbReference type="Pfam" id="PF00486">
    <property type="entry name" value="Trans_reg_C"/>
    <property type="match status" value="1"/>
</dbReference>
<evidence type="ECO:0000259" key="9">
    <source>
        <dbReference type="PROSITE" id="PS51755"/>
    </source>
</evidence>
<dbReference type="Pfam" id="PF00072">
    <property type="entry name" value="Response_reg"/>
    <property type="match status" value="1"/>
</dbReference>
<dbReference type="InterPro" id="IPR011006">
    <property type="entry name" value="CheY-like_superfamily"/>
</dbReference>
<dbReference type="GO" id="GO:0032993">
    <property type="term" value="C:protein-DNA complex"/>
    <property type="evidence" value="ECO:0007669"/>
    <property type="project" value="TreeGrafter"/>
</dbReference>
<dbReference type="InterPro" id="IPR036388">
    <property type="entry name" value="WH-like_DNA-bd_sf"/>
</dbReference>
<dbReference type="Gene3D" id="1.10.10.10">
    <property type="entry name" value="Winged helix-like DNA-binding domain superfamily/Winged helix DNA-binding domain"/>
    <property type="match status" value="1"/>
</dbReference>
<dbReference type="PANTHER" id="PTHR48111">
    <property type="entry name" value="REGULATOR OF RPOS"/>
    <property type="match status" value="1"/>
</dbReference>
<dbReference type="InterPro" id="IPR001867">
    <property type="entry name" value="OmpR/PhoB-type_DNA-bd"/>
</dbReference>
<keyword evidence="11" id="KW-1185">Reference proteome</keyword>
<evidence type="ECO:0000259" key="8">
    <source>
        <dbReference type="PROSITE" id="PS50110"/>
    </source>
</evidence>
<evidence type="ECO:0000256" key="6">
    <source>
        <dbReference type="PROSITE-ProRule" id="PRU00169"/>
    </source>
</evidence>
<dbReference type="GO" id="GO:0000976">
    <property type="term" value="F:transcription cis-regulatory region binding"/>
    <property type="evidence" value="ECO:0007669"/>
    <property type="project" value="TreeGrafter"/>
</dbReference>
<gene>
    <name evidence="10" type="ORF">YP76_00945</name>
</gene>
<keyword evidence="5" id="KW-0804">Transcription</keyword>
<feature type="modified residue" description="4-aspartylphosphate" evidence="6">
    <location>
        <position position="51"/>
    </location>
</feature>
<dbReference type="PROSITE" id="PS51755">
    <property type="entry name" value="OMPR_PHOB"/>
    <property type="match status" value="1"/>
</dbReference>
<dbReference type="GO" id="GO:0006355">
    <property type="term" value="P:regulation of DNA-templated transcription"/>
    <property type="evidence" value="ECO:0007669"/>
    <property type="project" value="InterPro"/>
</dbReference>
<evidence type="ECO:0000256" key="3">
    <source>
        <dbReference type="ARBA" id="ARBA00023015"/>
    </source>
</evidence>
<dbReference type="InterPro" id="IPR039420">
    <property type="entry name" value="WalR-like"/>
</dbReference>
<evidence type="ECO:0000313" key="10">
    <source>
        <dbReference type="EMBL" id="KKW94114.1"/>
    </source>
</evidence>
<feature type="domain" description="OmpR/PhoB-type" evidence="9">
    <location>
        <begin position="125"/>
        <end position="223"/>
    </location>
</feature>
<evidence type="ECO:0000256" key="4">
    <source>
        <dbReference type="ARBA" id="ARBA00023125"/>
    </source>
</evidence>
<dbReference type="Proteomes" id="UP000033874">
    <property type="component" value="Unassembled WGS sequence"/>
</dbReference>
<dbReference type="STRING" id="56193.YP76_00945"/>
<evidence type="ECO:0000313" key="11">
    <source>
        <dbReference type="Proteomes" id="UP000033874"/>
    </source>
</evidence>
<dbReference type="CDD" id="cd17624">
    <property type="entry name" value="REC_OmpR_PmrA-like"/>
    <property type="match status" value="1"/>
</dbReference>
<dbReference type="SUPFAM" id="SSF52172">
    <property type="entry name" value="CheY-like"/>
    <property type="match status" value="1"/>
</dbReference>
<feature type="DNA-binding region" description="OmpR/PhoB-type" evidence="7">
    <location>
        <begin position="125"/>
        <end position="223"/>
    </location>
</feature>
<evidence type="ECO:0000256" key="7">
    <source>
        <dbReference type="PROSITE-ProRule" id="PRU01091"/>
    </source>
</evidence>
<dbReference type="FunFam" id="3.40.50.2300:FF:000002">
    <property type="entry name" value="DNA-binding response regulator PhoP"/>
    <property type="match status" value="1"/>
</dbReference>
<reference evidence="10 11" key="1">
    <citation type="submission" date="2015-04" db="EMBL/GenBank/DDBJ databases">
        <title>Genome sequence of aromatic hydrocarbons-degrading Sphingobium chungbukense DJ77.</title>
        <authorList>
            <person name="Kim Y.-C."/>
            <person name="Chae J.-C."/>
        </authorList>
    </citation>
    <scope>NUCLEOTIDE SEQUENCE [LARGE SCALE GENOMIC DNA]</scope>
    <source>
        <strain evidence="10 11">DJ77</strain>
    </source>
</reference>
<evidence type="ECO:0000256" key="2">
    <source>
        <dbReference type="ARBA" id="ARBA00023012"/>
    </source>
</evidence>
<comment type="caution">
    <text evidence="10">The sequence shown here is derived from an EMBL/GenBank/DDBJ whole genome shotgun (WGS) entry which is preliminary data.</text>
</comment>
<feature type="domain" description="Response regulatory" evidence="8">
    <location>
        <begin position="2"/>
        <end position="116"/>
    </location>
</feature>
<dbReference type="CDD" id="cd00383">
    <property type="entry name" value="trans_reg_C"/>
    <property type="match status" value="1"/>
</dbReference>
<evidence type="ECO:0000256" key="1">
    <source>
        <dbReference type="ARBA" id="ARBA00022553"/>
    </source>
</evidence>
<dbReference type="PANTHER" id="PTHR48111:SF1">
    <property type="entry name" value="TWO-COMPONENT RESPONSE REGULATOR ORR33"/>
    <property type="match status" value="1"/>
</dbReference>
<proteinExistence type="predicted"/>
<accession>A0A0M3AZX5</accession>
<keyword evidence="1 6" id="KW-0597">Phosphoprotein</keyword>
<dbReference type="EMBL" id="LBIC01000001">
    <property type="protein sequence ID" value="KKW94114.1"/>
    <property type="molecule type" value="Genomic_DNA"/>
</dbReference>
<keyword evidence="4 7" id="KW-0238">DNA-binding</keyword>